<dbReference type="EMBL" id="CP002271">
    <property type="protein sequence ID" value="ADO72637.1"/>
    <property type="molecule type" value="Genomic_DNA"/>
</dbReference>
<proteinExistence type="predicted"/>
<dbReference type="EMBL" id="AAMD01000225">
    <property type="protein sequence ID" value="EAU62565.1"/>
    <property type="molecule type" value="Genomic_DNA"/>
</dbReference>
<accession>Q08Q10</accession>
<gene>
    <name evidence="1" type="ordered locus">STAUR_4859</name>
    <name evidence="2" type="ORF">STIAU_0016</name>
</gene>
<dbReference type="AlphaFoldDB" id="Q08Q10"/>
<evidence type="ECO:0000313" key="4">
    <source>
        <dbReference type="Proteomes" id="UP000032702"/>
    </source>
</evidence>
<reference evidence="1 3" key="2">
    <citation type="journal article" date="2011" name="Mol. Biol. Evol.">
        <title>Comparative genomic analysis of fruiting body formation in Myxococcales.</title>
        <authorList>
            <person name="Huntley S."/>
            <person name="Hamann N."/>
            <person name="Wegener-Feldbrugge S."/>
            <person name="Treuner-Lange A."/>
            <person name="Kube M."/>
            <person name="Reinhardt R."/>
            <person name="Klages S."/>
            <person name="Muller R."/>
            <person name="Ronning C.M."/>
            <person name="Nierman W.C."/>
            <person name="Sogaard-Andersen L."/>
        </authorList>
    </citation>
    <scope>NUCLEOTIDE SEQUENCE [LARGE SCALE GENOMIC DNA]</scope>
    <source>
        <strain evidence="1 3">DW4/3-1</strain>
    </source>
</reference>
<dbReference type="Proteomes" id="UP000001351">
    <property type="component" value="Chromosome"/>
</dbReference>
<name>Q08Q10_STIAD</name>
<dbReference type="KEGG" id="sur:STAUR_4859"/>
<dbReference type="eggNOG" id="COG0745">
    <property type="taxonomic scope" value="Bacteria"/>
</dbReference>
<dbReference type="Proteomes" id="UP000032702">
    <property type="component" value="Unassembled WGS sequence"/>
</dbReference>
<evidence type="ECO:0000313" key="3">
    <source>
        <dbReference type="Proteomes" id="UP000001351"/>
    </source>
</evidence>
<organism evidence="2 4">
    <name type="scientific">Stigmatella aurantiaca (strain DW4/3-1)</name>
    <dbReference type="NCBI Taxonomy" id="378806"/>
    <lineage>
        <taxon>Bacteria</taxon>
        <taxon>Pseudomonadati</taxon>
        <taxon>Myxococcota</taxon>
        <taxon>Myxococcia</taxon>
        <taxon>Myxococcales</taxon>
        <taxon>Cystobacterineae</taxon>
        <taxon>Archangiaceae</taxon>
        <taxon>Stigmatella</taxon>
    </lineage>
</organism>
<dbReference type="HOGENOM" id="CLU_1863026_0_0_7"/>
<evidence type="ECO:0000313" key="1">
    <source>
        <dbReference type="EMBL" id="ADO72637.1"/>
    </source>
</evidence>
<dbReference type="SUPFAM" id="SSF52172">
    <property type="entry name" value="CheY-like"/>
    <property type="match status" value="1"/>
</dbReference>
<reference evidence="2 4" key="1">
    <citation type="submission" date="2006-04" db="EMBL/GenBank/DDBJ databases">
        <authorList>
            <person name="Nierman W.C."/>
        </authorList>
    </citation>
    <scope>NUCLEOTIDE SEQUENCE [LARGE SCALE GENOMIC DNA]</scope>
    <source>
        <strain evidence="2 4">DW4/3-1</strain>
    </source>
</reference>
<keyword evidence="3" id="KW-1185">Reference proteome</keyword>
<dbReference type="InterPro" id="IPR011006">
    <property type="entry name" value="CheY-like_superfamily"/>
</dbReference>
<sequence>MRADPCAAAPRGLKEDCSHTARVLVLGADGSLVSLLSDVLGEVGIAVLTEAACAQGAGAALVMVQRGDSILDALHCARETTGTAPVFILVPFEDERVMQHALRLGAQGCFALGQPMEDLRRMVLSGLSGTRGTP</sequence>
<dbReference type="STRING" id="378806.STAUR_4859"/>
<evidence type="ECO:0000313" key="2">
    <source>
        <dbReference type="EMBL" id="EAU62565.1"/>
    </source>
</evidence>
<dbReference type="RefSeq" id="WP_002618932.1">
    <property type="nucleotide sequence ID" value="NC_014623.1"/>
</dbReference>
<protein>
    <submittedName>
        <fullName evidence="1">Conserved uncharacterized protein</fullName>
    </submittedName>
    <submittedName>
        <fullName evidence="2">Putative two-component system response regulator</fullName>
    </submittedName>
</protein>
<dbReference type="OrthoDB" id="5524731at2"/>